<feature type="region of interest" description="Disordered" evidence="2">
    <location>
        <begin position="691"/>
        <end position="711"/>
    </location>
</feature>
<feature type="compositionally biased region" description="Basic and acidic residues" evidence="2">
    <location>
        <begin position="311"/>
        <end position="324"/>
    </location>
</feature>
<feature type="compositionally biased region" description="Basic and acidic residues" evidence="2">
    <location>
        <begin position="53"/>
        <end position="63"/>
    </location>
</feature>
<feature type="compositionally biased region" description="Polar residues" evidence="2">
    <location>
        <begin position="260"/>
        <end position="275"/>
    </location>
</feature>
<reference evidence="4 5" key="1">
    <citation type="submission" date="2018-03" db="EMBL/GenBank/DDBJ databases">
        <authorList>
            <person name="Guldener U."/>
        </authorList>
    </citation>
    <scope>NUCLEOTIDE SEQUENCE [LARGE SCALE GENOMIC DNA]</scope>
    <source>
        <strain evidence="4 5">NBRC100155</strain>
    </source>
</reference>
<feature type="domain" description="Alpha/beta hydrolase fold-3" evidence="3">
    <location>
        <begin position="820"/>
        <end position="993"/>
    </location>
</feature>
<dbReference type="InterPro" id="IPR050300">
    <property type="entry name" value="GDXG_lipolytic_enzyme"/>
</dbReference>
<dbReference type="GO" id="GO:0016787">
    <property type="term" value="F:hydrolase activity"/>
    <property type="evidence" value="ECO:0007669"/>
    <property type="project" value="UniProtKB-KW"/>
</dbReference>
<dbReference type="AlphaFoldDB" id="A0A5C3DX29"/>
<dbReference type="Pfam" id="PF07859">
    <property type="entry name" value="Abhydrolase_3"/>
    <property type="match status" value="1"/>
</dbReference>
<keyword evidence="1" id="KW-0378">Hydrolase</keyword>
<proteinExistence type="predicted"/>
<feature type="compositionally biased region" description="Polar residues" evidence="2">
    <location>
        <begin position="691"/>
        <end position="700"/>
    </location>
</feature>
<gene>
    <name evidence="4" type="ORF">UTRI_01466</name>
</gene>
<dbReference type="Gene3D" id="3.40.50.1820">
    <property type="entry name" value="alpha/beta hydrolase"/>
    <property type="match status" value="1"/>
</dbReference>
<dbReference type="InterPro" id="IPR029058">
    <property type="entry name" value="AB_hydrolase_fold"/>
</dbReference>
<evidence type="ECO:0000256" key="2">
    <source>
        <dbReference type="SAM" id="MobiDB-lite"/>
    </source>
</evidence>
<feature type="compositionally biased region" description="Polar residues" evidence="2">
    <location>
        <begin position="199"/>
        <end position="215"/>
    </location>
</feature>
<feature type="compositionally biased region" description="Polar residues" evidence="2">
    <location>
        <begin position="1"/>
        <end position="11"/>
    </location>
</feature>
<feature type="compositionally biased region" description="Low complexity" evidence="2">
    <location>
        <begin position="100"/>
        <end position="111"/>
    </location>
</feature>
<feature type="compositionally biased region" description="Basic and acidic residues" evidence="2">
    <location>
        <begin position="1015"/>
        <end position="1028"/>
    </location>
</feature>
<dbReference type="InterPro" id="IPR013094">
    <property type="entry name" value="AB_hydrolase_3"/>
</dbReference>
<evidence type="ECO:0000256" key="1">
    <source>
        <dbReference type="ARBA" id="ARBA00022801"/>
    </source>
</evidence>
<dbReference type="PANTHER" id="PTHR48081:SF26">
    <property type="entry name" value="ALPHA_BETA HYDROLASE FOLD-3 DOMAIN-CONTAINING PROTEIN"/>
    <property type="match status" value="1"/>
</dbReference>
<protein>
    <recommendedName>
        <fullName evidence="3">Alpha/beta hydrolase fold-3 domain-containing protein</fullName>
    </recommendedName>
</protein>
<dbReference type="EMBL" id="OOIN01000004">
    <property type="protein sequence ID" value="SPO22788.1"/>
    <property type="molecule type" value="Genomic_DNA"/>
</dbReference>
<evidence type="ECO:0000259" key="3">
    <source>
        <dbReference type="Pfam" id="PF07859"/>
    </source>
</evidence>
<dbReference type="Proteomes" id="UP000324022">
    <property type="component" value="Unassembled WGS sequence"/>
</dbReference>
<evidence type="ECO:0000313" key="4">
    <source>
        <dbReference type="EMBL" id="SPO22788.1"/>
    </source>
</evidence>
<dbReference type="PANTHER" id="PTHR48081">
    <property type="entry name" value="AB HYDROLASE SUPERFAMILY PROTEIN C4A8.06C"/>
    <property type="match status" value="1"/>
</dbReference>
<feature type="compositionally biased region" description="Basic residues" evidence="2">
    <location>
        <begin position="639"/>
        <end position="652"/>
    </location>
</feature>
<organism evidence="4 5">
    <name type="scientific">Ustilago trichophora</name>
    <dbReference type="NCBI Taxonomy" id="86804"/>
    <lineage>
        <taxon>Eukaryota</taxon>
        <taxon>Fungi</taxon>
        <taxon>Dikarya</taxon>
        <taxon>Basidiomycota</taxon>
        <taxon>Ustilaginomycotina</taxon>
        <taxon>Ustilaginomycetes</taxon>
        <taxon>Ustilaginales</taxon>
        <taxon>Ustilaginaceae</taxon>
        <taxon>Ustilago</taxon>
    </lineage>
</organism>
<feature type="compositionally biased region" description="Polar residues" evidence="2">
    <location>
        <begin position="475"/>
        <end position="485"/>
    </location>
</feature>
<feature type="region of interest" description="Disordered" evidence="2">
    <location>
        <begin position="169"/>
        <end position="485"/>
    </location>
</feature>
<sequence length="1161" mass="127029">MDAQRPSSPNAAKSIDDSALLSTHVIPHSASEPSKLASNSDALQVSAAPNGHVEGKEHSDSPLKKTPSPAAHPSPPAVSSTDHEAFSALRPTPSNHQREVVAYTAAAAARVRSLDQHGNFEKEHDPNRRASIASSTTSPATLIKNLPDAASKTLNTTIAAPARTLDSIKAKLQSPSTGQKSKSDIPDSLTQVEHDMRHNQNAPGNLSPGPTSPDTRLTKTKSDAQPAKSDSFNSFFGGKSKRPNPVSALMQRGPRRSESSTRSGSALSPRNSSTRARAPRRKGSAIQEDTDGEYQNENGPREEEEEDDEEVVRQRIKDQQKRLEELDEAQTFGLLRTQQEAGIEPPQSPESLTKPSWLVGLPLFGNGSGSGSGKAKHDGSEDAGNMSRSSSLNLRRGRRRQQTEETEAGSADNSGRSAGLTDGPRRTNSEKLKGASRGRQGHARSASASRAARSKSRPRDDGAPSRRGSGIMSPSRRQSTTWTSKLRTKIPIKEFPLQGSGRESEFNQECPLWARQPWKYMYFSYFGLSVGLYHLPRWAVSSILPSHRGRPDWSWKKATMVKLFRHGTQLTFRTRTSLGRDLQKEVPHSKTVRCKFTWVDPVADEDVRGELRRAMLMQKVHPQRTCGFWYGDVAEQAKAGKHRHRRNRHSHRNNNAQPEEAQPSANGADVDTSMQDPMEFLGESTVSLGAASRNTDQGSQKEAMGGVGRPAEPGEKVLYHLHGGAYWIGTAHEKDVTAAVNTESLRYMAEIYKQKEAEHKKASGNGSTASGLSQDASSSSSTSRSGASSTTSSSPYKGKLLRSFSLDYRLCVPGRPRAGSYPAALLDALSGYLYLVRELGFKEEDIIVAGDSAGGNLGLALCRYLRDEREEIAKQPGSLLLMSPWVDVSRSHSGPTGAPNLDSTVYLNQKSDIISSMLAFRNTAVSAFLGDLPARETYRNPYISPVSLQLPLERGGKAPHYGFHGFPKRIYITTGSAEISYDQHLTLAHRLAAGTNRGRPIYSGDRLSAGCNAREMAERRNRPRPKEMLDEDQNSISVTPAGELEGMQFDHSSNGTQAEEGGEKAQFGTLVIDGEPNTSPHPNADEKTQDYPPNPTTTTTSTSAAKHRLYASPPQDPPTRENREVILDEVKDAIHDYLLFKWFEPERSSTWRRIAQWIDEA</sequence>
<feature type="compositionally biased region" description="Low complexity" evidence="2">
    <location>
        <begin position="130"/>
        <end position="141"/>
    </location>
</feature>
<feature type="region of interest" description="Disordered" evidence="2">
    <location>
        <begin position="1071"/>
        <end position="1120"/>
    </location>
</feature>
<feature type="compositionally biased region" description="Basic and acidic residues" evidence="2">
    <location>
        <begin position="423"/>
        <end position="433"/>
    </location>
</feature>
<feature type="region of interest" description="Disordered" evidence="2">
    <location>
        <begin position="758"/>
        <end position="795"/>
    </location>
</feature>
<feature type="region of interest" description="Disordered" evidence="2">
    <location>
        <begin position="1"/>
        <end position="144"/>
    </location>
</feature>
<keyword evidence="5" id="KW-1185">Reference proteome</keyword>
<name>A0A5C3DX29_9BASI</name>
<accession>A0A5C3DX29</accession>
<feature type="compositionally biased region" description="Low complexity" evidence="2">
    <location>
        <begin position="384"/>
        <end position="394"/>
    </location>
</feature>
<feature type="compositionally biased region" description="Basic and acidic residues" evidence="2">
    <location>
        <begin position="112"/>
        <end position="128"/>
    </location>
</feature>
<feature type="compositionally biased region" description="Low complexity" evidence="2">
    <location>
        <begin position="767"/>
        <end position="794"/>
    </location>
</feature>
<feature type="region of interest" description="Disordered" evidence="2">
    <location>
        <begin position="1012"/>
        <end position="1036"/>
    </location>
</feature>
<dbReference type="SUPFAM" id="SSF53474">
    <property type="entry name" value="alpha/beta-Hydrolases"/>
    <property type="match status" value="1"/>
</dbReference>
<evidence type="ECO:0000313" key="5">
    <source>
        <dbReference type="Proteomes" id="UP000324022"/>
    </source>
</evidence>
<feature type="region of interest" description="Disordered" evidence="2">
    <location>
        <begin position="639"/>
        <end position="675"/>
    </location>
</feature>
<dbReference type="OrthoDB" id="2152029at2759"/>